<dbReference type="RefSeq" id="WP_093650976.1">
    <property type="nucleotide sequence ID" value="NZ_CTEN01000003.1"/>
</dbReference>
<dbReference type="GO" id="GO:1901982">
    <property type="term" value="F:maltose binding"/>
    <property type="evidence" value="ECO:0007669"/>
    <property type="project" value="TreeGrafter"/>
</dbReference>
<proteinExistence type="inferred from homology"/>
<dbReference type="OrthoDB" id="9768630at2"/>
<evidence type="ECO:0000256" key="3">
    <source>
        <dbReference type="ARBA" id="ARBA00022729"/>
    </source>
</evidence>
<comment type="similarity">
    <text evidence="1">Belongs to the bacterial solute-binding protein 1 family.</text>
</comment>
<dbReference type="Pfam" id="PF01547">
    <property type="entry name" value="SBP_bac_1"/>
    <property type="match status" value="1"/>
</dbReference>
<evidence type="ECO:0000313" key="5">
    <source>
        <dbReference type="EMBL" id="CQR24967.1"/>
    </source>
</evidence>
<evidence type="ECO:0000313" key="6">
    <source>
        <dbReference type="Proteomes" id="UP000198604"/>
    </source>
</evidence>
<sequence length="429" mass="45630" precursor="true">MKKRLLTSALICLAASTMLAACGGKTSETSSAKGGEEAVLEFYHGYYQSEKEWPAAQVMRDLYDKFAKDHANGKVEFKAVPVDGSITDVMKNKVASGEFPDMIDLAGNDVSLAAIEQGLVLDLKPYIDKNGLEKNVGLNYTQNDVNGKIYTVHDQLLTLGLWYNTDIFAKAGAKTPDKWEKWSDFTDAMALVRKQGVYAFGAGEPAIRLFNTVLGSSEAGRKLLDGPLTKEGIESKEFAEALKVVMTEVQANGSANAGGDANTYSTDFTANKSAVFFNGVWAAGGLKDNKSLKPGLYAGNIAISAAGGGLTVSSKLSKEEEELALEFVKYMTSDDVQKTIFEKVGSNPASQTIDTAKIASGSSDATVKLLGEATSQANNAKVTVPTVLSVWGGDVRTAIINALTESAADGVNIDQKVKETQDILKALIG</sequence>
<dbReference type="PANTHER" id="PTHR30061:SF50">
    <property type="entry name" value="MALTOSE_MALTODEXTRIN-BINDING PERIPLASMIC PROTEIN"/>
    <property type="match status" value="1"/>
</dbReference>
<reference evidence="6" key="1">
    <citation type="submission" date="2015-03" db="EMBL/GenBank/DDBJ databases">
        <authorList>
            <person name="Urmite Genomes"/>
        </authorList>
    </citation>
    <scope>NUCLEOTIDE SEQUENCE [LARGE SCALE GENOMIC DNA]</scope>
    <source>
        <strain evidence="6">FF10</strain>
    </source>
</reference>
<dbReference type="GO" id="GO:0042956">
    <property type="term" value="P:maltodextrin transmembrane transport"/>
    <property type="evidence" value="ECO:0007669"/>
    <property type="project" value="TreeGrafter"/>
</dbReference>
<dbReference type="SUPFAM" id="SSF53850">
    <property type="entry name" value="Periplasmic binding protein-like II"/>
    <property type="match status" value="1"/>
</dbReference>
<dbReference type="Proteomes" id="UP000198604">
    <property type="component" value="Unassembled WGS sequence"/>
</dbReference>
<dbReference type="EMBL" id="CTEN01000003">
    <property type="protein sequence ID" value="CQR24967.1"/>
    <property type="molecule type" value="Genomic_DNA"/>
</dbReference>
<dbReference type="InterPro" id="IPR006059">
    <property type="entry name" value="SBP"/>
</dbReference>
<organism evidence="5 6">
    <name type="scientific">Streptococcus varani</name>
    <dbReference type="NCBI Taxonomy" id="1608583"/>
    <lineage>
        <taxon>Bacteria</taxon>
        <taxon>Bacillati</taxon>
        <taxon>Bacillota</taxon>
        <taxon>Bacilli</taxon>
        <taxon>Lactobacillales</taxon>
        <taxon>Streptococcaceae</taxon>
        <taxon>Streptococcus</taxon>
    </lineage>
</organism>
<feature type="signal peptide" evidence="4">
    <location>
        <begin position="1"/>
        <end position="20"/>
    </location>
</feature>
<evidence type="ECO:0000256" key="1">
    <source>
        <dbReference type="ARBA" id="ARBA00008520"/>
    </source>
</evidence>
<dbReference type="PROSITE" id="PS51257">
    <property type="entry name" value="PROKAR_LIPOPROTEIN"/>
    <property type="match status" value="1"/>
</dbReference>
<gene>
    <name evidence="5" type="ORF">BN1356_01313</name>
</gene>
<keyword evidence="2" id="KW-0813">Transport</keyword>
<protein>
    <submittedName>
        <fullName evidence="5">Bacterial extracellular solute-binding protein</fullName>
    </submittedName>
</protein>
<accession>A0A0E4H514</accession>
<dbReference type="STRING" id="1608583.BN1356_01313"/>
<dbReference type="Gene3D" id="3.40.190.10">
    <property type="entry name" value="Periplasmic binding protein-like II"/>
    <property type="match status" value="2"/>
</dbReference>
<keyword evidence="3 4" id="KW-0732">Signal</keyword>
<keyword evidence="6" id="KW-1185">Reference proteome</keyword>
<evidence type="ECO:0000256" key="4">
    <source>
        <dbReference type="SAM" id="SignalP"/>
    </source>
</evidence>
<name>A0A0E4H514_9STRE</name>
<evidence type="ECO:0000256" key="2">
    <source>
        <dbReference type="ARBA" id="ARBA00022448"/>
    </source>
</evidence>
<feature type="chain" id="PRO_5002420846" evidence="4">
    <location>
        <begin position="21"/>
        <end position="429"/>
    </location>
</feature>
<dbReference type="GO" id="GO:0055052">
    <property type="term" value="C:ATP-binding cassette (ABC) transporter complex, substrate-binding subunit-containing"/>
    <property type="evidence" value="ECO:0007669"/>
    <property type="project" value="TreeGrafter"/>
</dbReference>
<dbReference type="PANTHER" id="PTHR30061">
    <property type="entry name" value="MALTOSE-BINDING PERIPLASMIC PROTEIN"/>
    <property type="match status" value="1"/>
</dbReference>
<dbReference type="GO" id="GO:0015768">
    <property type="term" value="P:maltose transport"/>
    <property type="evidence" value="ECO:0007669"/>
    <property type="project" value="TreeGrafter"/>
</dbReference>
<dbReference type="AlphaFoldDB" id="A0A0E4H514"/>